<keyword evidence="2" id="KW-1185">Reference proteome</keyword>
<evidence type="ECO:0000313" key="1">
    <source>
        <dbReference type="EMBL" id="MFC6035621.1"/>
    </source>
</evidence>
<dbReference type="Pfam" id="PF13469">
    <property type="entry name" value="Sulfotransfer_3"/>
    <property type="match status" value="1"/>
</dbReference>
<sequence length="382" mass="43052">MSLQLDAIIAAARTQTGLSDFGPWDPFLQAMDVFIKSANKDGALSENGEYGVQQQLTAGAAAFLLAVNYRKLFPQAFEQPVEKPVFILGLPRSGTTKLQRMVAASPDLNFLPTWQCLFPVPFSGDKTVHDDQRFEAAAIAADQMNSAAADLKTVHVFEPEEAEEESALLQHTCLTRTWSYYIHAPDFVSWLNTADITPAYDFLRDCLQILQWQDNKTGKPWVLKAVIHTENLTMLTRTFPDASLVWCHRDPVEAVPSWCSLIAQIRGLFSEDIDAKKLGAEQQQVLADMILPGVEWRRQNPERRILDLSYQRTVKEGESVIRELHEFAGWTLSDKALTAMLAWESANQKDKHGRHRYSLEQYGLDEAGVRTAFAEYIAAYIQ</sequence>
<name>A0ABW1KX24_9PROT</name>
<dbReference type="PANTHER" id="PTHR36451">
    <property type="entry name" value="PAPS-DEPENDENT SULFOTRANSFERASE STF3"/>
    <property type="match status" value="1"/>
</dbReference>
<dbReference type="RefSeq" id="WP_379878950.1">
    <property type="nucleotide sequence ID" value="NZ_JBHPON010000001.1"/>
</dbReference>
<dbReference type="InterPro" id="IPR052736">
    <property type="entry name" value="Stf3_sulfotransferase"/>
</dbReference>
<reference evidence="1 2" key="1">
    <citation type="submission" date="2024-09" db="EMBL/GenBank/DDBJ databases">
        <authorList>
            <person name="Zhang Z.-H."/>
        </authorList>
    </citation>
    <scope>NUCLEOTIDE SEQUENCE [LARGE SCALE GENOMIC DNA]</scope>
    <source>
        <strain evidence="1 2">HHTR114</strain>
    </source>
</reference>
<evidence type="ECO:0000313" key="2">
    <source>
        <dbReference type="Proteomes" id="UP001596116"/>
    </source>
</evidence>
<protein>
    <submittedName>
        <fullName evidence="1">Sulfotransferase family protein</fullName>
        <ecNumber evidence="1">2.8.2.-</ecNumber>
    </submittedName>
</protein>
<dbReference type="PANTHER" id="PTHR36451:SF1">
    <property type="entry name" value="OMEGA-HYDROXY-BETA-DIHYDROMENAQUINONE-9 SULFOTRANSFERASE STF3"/>
    <property type="match status" value="1"/>
</dbReference>
<accession>A0ABW1KX24</accession>
<dbReference type="Gene3D" id="3.40.50.300">
    <property type="entry name" value="P-loop containing nucleotide triphosphate hydrolases"/>
    <property type="match status" value="1"/>
</dbReference>
<dbReference type="SUPFAM" id="SSF52540">
    <property type="entry name" value="P-loop containing nucleoside triphosphate hydrolases"/>
    <property type="match status" value="1"/>
</dbReference>
<keyword evidence="1" id="KW-0808">Transferase</keyword>
<dbReference type="GO" id="GO:0016740">
    <property type="term" value="F:transferase activity"/>
    <property type="evidence" value="ECO:0007669"/>
    <property type="project" value="UniProtKB-KW"/>
</dbReference>
<proteinExistence type="predicted"/>
<comment type="caution">
    <text evidence="1">The sequence shown here is derived from an EMBL/GenBank/DDBJ whole genome shotgun (WGS) entry which is preliminary data.</text>
</comment>
<dbReference type="Proteomes" id="UP001596116">
    <property type="component" value="Unassembled WGS sequence"/>
</dbReference>
<gene>
    <name evidence="1" type="ORF">ACFMB1_08715</name>
</gene>
<dbReference type="EC" id="2.8.2.-" evidence="1"/>
<dbReference type="InterPro" id="IPR027417">
    <property type="entry name" value="P-loop_NTPase"/>
</dbReference>
<dbReference type="EMBL" id="JBHPON010000001">
    <property type="protein sequence ID" value="MFC6035621.1"/>
    <property type="molecule type" value="Genomic_DNA"/>
</dbReference>
<organism evidence="1 2">
    <name type="scientific">Hyphococcus aureus</name>
    <dbReference type="NCBI Taxonomy" id="2666033"/>
    <lineage>
        <taxon>Bacteria</taxon>
        <taxon>Pseudomonadati</taxon>
        <taxon>Pseudomonadota</taxon>
        <taxon>Alphaproteobacteria</taxon>
        <taxon>Parvularculales</taxon>
        <taxon>Parvularculaceae</taxon>
        <taxon>Hyphococcus</taxon>
    </lineage>
</organism>